<keyword evidence="3" id="KW-1185">Reference proteome</keyword>
<name>A0A0B2VFF6_TOXCA</name>
<protein>
    <submittedName>
        <fullName evidence="2">Uncharacterized protein</fullName>
    </submittedName>
</protein>
<feature type="region of interest" description="Disordered" evidence="1">
    <location>
        <begin position="34"/>
        <end position="68"/>
    </location>
</feature>
<evidence type="ECO:0000256" key="1">
    <source>
        <dbReference type="SAM" id="MobiDB-lite"/>
    </source>
</evidence>
<feature type="compositionally biased region" description="Basic and acidic residues" evidence="1">
    <location>
        <begin position="44"/>
        <end position="57"/>
    </location>
</feature>
<dbReference type="EMBL" id="JPKZ01001757">
    <property type="protein sequence ID" value="KHN80204.1"/>
    <property type="molecule type" value="Genomic_DNA"/>
</dbReference>
<dbReference type="Proteomes" id="UP000031036">
    <property type="component" value="Unassembled WGS sequence"/>
</dbReference>
<dbReference type="AlphaFoldDB" id="A0A0B2VFF6"/>
<accession>A0A0B2VFF6</accession>
<evidence type="ECO:0000313" key="2">
    <source>
        <dbReference type="EMBL" id="KHN80204.1"/>
    </source>
</evidence>
<proteinExistence type="predicted"/>
<evidence type="ECO:0000313" key="3">
    <source>
        <dbReference type="Proteomes" id="UP000031036"/>
    </source>
</evidence>
<sequence>MNWFTLLNTGEVDGLGQLILVSVESDLQPGIYADEQLVPRKPRKSEGGERYITEGPRRRPFRPVKGAR</sequence>
<gene>
    <name evidence="2" type="ORF">Tcan_03252</name>
</gene>
<feature type="compositionally biased region" description="Basic residues" evidence="1">
    <location>
        <begin position="58"/>
        <end position="68"/>
    </location>
</feature>
<reference evidence="2 3" key="1">
    <citation type="submission" date="2014-11" db="EMBL/GenBank/DDBJ databases">
        <title>Genetic blueprint of the zoonotic pathogen Toxocara canis.</title>
        <authorList>
            <person name="Zhu X.-Q."/>
            <person name="Korhonen P.K."/>
            <person name="Cai H."/>
            <person name="Young N.D."/>
            <person name="Nejsum P."/>
            <person name="von Samson-Himmelstjerna G."/>
            <person name="Boag P.R."/>
            <person name="Tan P."/>
            <person name="Li Q."/>
            <person name="Min J."/>
            <person name="Yang Y."/>
            <person name="Wang X."/>
            <person name="Fang X."/>
            <person name="Hall R.S."/>
            <person name="Hofmann A."/>
            <person name="Sternberg P.W."/>
            <person name="Jex A.R."/>
            <person name="Gasser R.B."/>
        </authorList>
    </citation>
    <scope>NUCLEOTIDE SEQUENCE [LARGE SCALE GENOMIC DNA]</scope>
    <source>
        <strain evidence="2">PN_DK_2014</strain>
    </source>
</reference>
<organism evidence="2 3">
    <name type="scientific">Toxocara canis</name>
    <name type="common">Canine roundworm</name>
    <dbReference type="NCBI Taxonomy" id="6265"/>
    <lineage>
        <taxon>Eukaryota</taxon>
        <taxon>Metazoa</taxon>
        <taxon>Ecdysozoa</taxon>
        <taxon>Nematoda</taxon>
        <taxon>Chromadorea</taxon>
        <taxon>Rhabditida</taxon>
        <taxon>Spirurina</taxon>
        <taxon>Ascaridomorpha</taxon>
        <taxon>Ascaridoidea</taxon>
        <taxon>Toxocaridae</taxon>
        <taxon>Toxocara</taxon>
    </lineage>
</organism>
<comment type="caution">
    <text evidence="2">The sequence shown here is derived from an EMBL/GenBank/DDBJ whole genome shotgun (WGS) entry which is preliminary data.</text>
</comment>